<dbReference type="PRINTS" id="PR00133">
    <property type="entry name" value="GLHYDRLASE3"/>
</dbReference>
<dbReference type="Proteomes" id="UP000290189">
    <property type="component" value="Unassembled WGS sequence"/>
</dbReference>
<dbReference type="InterPro" id="IPR001764">
    <property type="entry name" value="Glyco_hydro_3_N"/>
</dbReference>
<reference evidence="11 13" key="2">
    <citation type="submission" date="2018-03" db="EMBL/GenBank/DDBJ databases">
        <authorList>
            <person name="Fogelqvist J."/>
        </authorList>
    </citation>
    <scope>NUCLEOTIDE SEQUENCE [LARGE SCALE GENOMIC DNA]</scope>
</reference>
<dbReference type="SUPFAM" id="SSF52279">
    <property type="entry name" value="Beta-D-glucan exohydrolase, C-terminal domain"/>
    <property type="match status" value="1"/>
</dbReference>
<evidence type="ECO:0000256" key="5">
    <source>
        <dbReference type="ARBA" id="ARBA00022801"/>
    </source>
</evidence>
<dbReference type="PANTHER" id="PTHR30620:SF16">
    <property type="entry name" value="LYSOSOMAL BETA GLUCOSIDASE"/>
    <property type="match status" value="1"/>
</dbReference>
<dbReference type="Pfam" id="PF00933">
    <property type="entry name" value="Glyco_hydro_3"/>
    <property type="match status" value="1"/>
</dbReference>
<reference evidence="10 12" key="1">
    <citation type="submission" date="2015-02" db="EMBL/GenBank/DDBJ databases">
        <authorList>
            <person name="Chooi Y.-H."/>
        </authorList>
    </citation>
    <scope>NUCLEOTIDE SEQUENCE [LARGE SCALE GENOMIC DNA]</scope>
    <source>
        <strain evidence="10">E3</strain>
    </source>
</reference>
<dbReference type="InterPro" id="IPR017853">
    <property type="entry name" value="GH"/>
</dbReference>
<evidence type="ECO:0000313" key="11">
    <source>
        <dbReference type="EMBL" id="SPQ93347.1"/>
    </source>
</evidence>
<feature type="transmembrane region" description="Helical" evidence="7">
    <location>
        <begin position="777"/>
        <end position="797"/>
    </location>
</feature>
<dbReference type="EMBL" id="CDSF01000046">
    <property type="protein sequence ID" value="CEO96111.1"/>
    <property type="molecule type" value="Genomic_DNA"/>
</dbReference>
<keyword evidence="4 8" id="KW-0732">Signal</keyword>
<keyword evidence="6" id="KW-0326">Glycosidase</keyword>
<dbReference type="InterPro" id="IPR051915">
    <property type="entry name" value="Cellulose_Degrad_GH3"/>
</dbReference>
<sequence length="817" mass="88501">MKAPAVVCLVAAVRFTLLAGGAPADDWHALDADVRDLTLALPLKYQIGQMTQLDVAVFMNADGQLNRKALADAVTKYGVGSLLNSPVALSNGTFTLAQWRALISDIQTVALSNGPGIPILYGLDSVHGANFVHKATLFPQQIGCAASFNIDLVQSAYAISAKDTRTCGIPWAFSPILDIALQKQWPRVYETFGEDPYLAAEMGRSAILGMQGSTTADLKSPVHVAASLKHFVGYSNPRSGLDRTQAWIPDRILRQYFLPSFRAAIDAGGATVMETYADINGEPVAASSFYLNTLLRDELGFKGMLVTDYSEIYNLHEWHHVAASKRDATQMAMSQTSIDMSMVATDFNFSVDLFDLVKAGDIDHDRIALSCGRALQLKKNLGLLSAPMPTTDGAQIASVGSNADWSVALDLARESITLLKNQADLLPLSPDAPNRIFLTGPSSDSLRLLCGGWTMQWQGAASDDELYGGQTIRSALHGLIPDTNVLTYYDGCTIDECNEEQRAQTVQAAAGANVIVVCLSEPVYAEKPGNIFDVSLDSHQLQLVRDLHQTGIPIVLVLTVGRPRLLRDVADLAAGIVHAYLPGPKGGQAIAEVLLGKVNPSGRLPVTYPSHSGDLNTPYWHAFSSNDTYSPLFTFGHGLSYTTFQYRGLRLSAPTISPDTVVDVTVDLHNVGKRDGKEAVLLYLTPGYRRVSPEARLLKRFAKPFVTAGSSVVVRFTLDASDFEFYERDKATPSLQDGTYTITVGDQRVSLHFVGSPTESAPERRQVTPSLGADHPWTIAMVSFAAGCLGTATFGYLRRRQRRQEHAGLGYQAMPTI</sequence>
<evidence type="ECO:0000256" key="8">
    <source>
        <dbReference type="SAM" id="SignalP"/>
    </source>
</evidence>
<evidence type="ECO:0000259" key="9">
    <source>
        <dbReference type="SMART" id="SM01217"/>
    </source>
</evidence>
<evidence type="ECO:0000256" key="1">
    <source>
        <dbReference type="ARBA" id="ARBA00000448"/>
    </source>
</evidence>
<dbReference type="OrthoDB" id="416222at2759"/>
<dbReference type="Pfam" id="PF14310">
    <property type="entry name" value="Fn3-like"/>
    <property type="match status" value="1"/>
</dbReference>
<evidence type="ECO:0000313" key="10">
    <source>
        <dbReference type="EMBL" id="CEO96111.1"/>
    </source>
</evidence>
<dbReference type="Gene3D" id="2.60.40.10">
    <property type="entry name" value="Immunoglobulins"/>
    <property type="match status" value="1"/>
</dbReference>
<protein>
    <recommendedName>
        <fullName evidence="3">beta-glucosidase</fullName>
        <ecNumber evidence="3">3.2.1.21</ecNumber>
    </recommendedName>
</protein>
<dbReference type="FunFam" id="3.20.20.300:FF:000007">
    <property type="entry name" value="Lysosomal beta glucosidase"/>
    <property type="match status" value="1"/>
</dbReference>
<organism evidence="10 12">
    <name type="scientific">Plasmodiophora brassicae</name>
    <name type="common">Clubroot disease agent</name>
    <dbReference type="NCBI Taxonomy" id="37360"/>
    <lineage>
        <taxon>Eukaryota</taxon>
        <taxon>Sar</taxon>
        <taxon>Rhizaria</taxon>
        <taxon>Endomyxa</taxon>
        <taxon>Phytomyxea</taxon>
        <taxon>Plasmodiophorida</taxon>
        <taxon>Plasmodiophoridae</taxon>
        <taxon>Plasmodiophora</taxon>
    </lineage>
</organism>
<keyword evidence="12" id="KW-1185">Reference proteome</keyword>
<proteinExistence type="inferred from homology"/>
<keyword evidence="11" id="KW-0496">Mitochondrion</keyword>
<dbReference type="Pfam" id="PF01915">
    <property type="entry name" value="Glyco_hydro_3_C"/>
    <property type="match status" value="1"/>
</dbReference>
<keyword evidence="7" id="KW-0472">Membrane</keyword>
<evidence type="ECO:0000256" key="2">
    <source>
        <dbReference type="ARBA" id="ARBA00005336"/>
    </source>
</evidence>
<dbReference type="OMA" id="MSAYHSY"/>
<dbReference type="EC" id="3.2.1.21" evidence="3"/>
<dbReference type="GO" id="GO:0009251">
    <property type="term" value="P:glucan catabolic process"/>
    <property type="evidence" value="ECO:0007669"/>
    <property type="project" value="TreeGrafter"/>
</dbReference>
<gene>
    <name evidence="10" type="ORF">PBRA_004801</name>
    <name evidence="11" type="ORF">PLBR_LOCUS562</name>
</gene>
<dbReference type="SUPFAM" id="SSF51445">
    <property type="entry name" value="(Trans)glycosidases"/>
    <property type="match status" value="1"/>
</dbReference>
<dbReference type="InterPro" id="IPR026891">
    <property type="entry name" value="Fn3-like"/>
</dbReference>
<comment type="similarity">
    <text evidence="2">Belongs to the glycosyl hydrolase 3 family.</text>
</comment>
<evidence type="ECO:0000256" key="3">
    <source>
        <dbReference type="ARBA" id="ARBA00012744"/>
    </source>
</evidence>
<dbReference type="PANTHER" id="PTHR30620">
    <property type="entry name" value="PERIPLASMIC BETA-GLUCOSIDASE-RELATED"/>
    <property type="match status" value="1"/>
</dbReference>
<dbReference type="AlphaFoldDB" id="A0A0G4ILL3"/>
<dbReference type="Proteomes" id="UP000039324">
    <property type="component" value="Unassembled WGS sequence"/>
</dbReference>
<dbReference type="InterPro" id="IPR013783">
    <property type="entry name" value="Ig-like_fold"/>
</dbReference>
<dbReference type="SMART" id="SM01217">
    <property type="entry name" value="Fn3_like"/>
    <property type="match status" value="1"/>
</dbReference>
<dbReference type="InterPro" id="IPR002772">
    <property type="entry name" value="Glyco_hydro_3_C"/>
</dbReference>
<keyword evidence="7" id="KW-1133">Transmembrane helix</keyword>
<geneLocation type="mitochondrion" evidence="11"/>
<dbReference type="EMBL" id="OVEO01000001">
    <property type="protein sequence ID" value="SPQ93347.1"/>
    <property type="molecule type" value="Genomic_DNA"/>
</dbReference>
<feature type="domain" description="Fibronectin type III-like" evidence="9">
    <location>
        <begin position="678"/>
        <end position="748"/>
    </location>
</feature>
<comment type="catalytic activity">
    <reaction evidence="1">
        <text>Hydrolysis of terminal, non-reducing beta-D-glucosyl residues with release of beta-D-glucose.</text>
        <dbReference type="EC" id="3.2.1.21"/>
    </reaction>
</comment>
<dbReference type="Gene3D" id="3.20.20.300">
    <property type="entry name" value="Glycoside hydrolase, family 3, N-terminal domain"/>
    <property type="match status" value="1"/>
</dbReference>
<dbReference type="STRING" id="37360.A0A0G4ILL3"/>
<feature type="chain" id="PRO_5033717203" description="beta-glucosidase" evidence="8">
    <location>
        <begin position="25"/>
        <end position="817"/>
    </location>
</feature>
<dbReference type="Gene3D" id="3.40.50.1700">
    <property type="entry name" value="Glycoside hydrolase family 3 C-terminal domain"/>
    <property type="match status" value="1"/>
</dbReference>
<dbReference type="InterPro" id="IPR036881">
    <property type="entry name" value="Glyco_hydro_3_C_sf"/>
</dbReference>
<accession>A0A0G4ILL3</accession>
<dbReference type="GO" id="GO:0008422">
    <property type="term" value="F:beta-glucosidase activity"/>
    <property type="evidence" value="ECO:0007669"/>
    <property type="project" value="UniProtKB-EC"/>
</dbReference>
<evidence type="ECO:0000256" key="4">
    <source>
        <dbReference type="ARBA" id="ARBA00022729"/>
    </source>
</evidence>
<evidence type="ECO:0000313" key="13">
    <source>
        <dbReference type="Proteomes" id="UP000290189"/>
    </source>
</evidence>
<evidence type="ECO:0000256" key="7">
    <source>
        <dbReference type="SAM" id="Phobius"/>
    </source>
</evidence>
<keyword evidence="5" id="KW-0378">Hydrolase</keyword>
<keyword evidence="7" id="KW-0812">Transmembrane</keyword>
<evidence type="ECO:0000313" key="12">
    <source>
        <dbReference type="Proteomes" id="UP000039324"/>
    </source>
</evidence>
<dbReference type="InterPro" id="IPR036962">
    <property type="entry name" value="Glyco_hydro_3_N_sf"/>
</dbReference>
<name>A0A0G4ILL3_PLABS</name>
<evidence type="ECO:0000256" key="6">
    <source>
        <dbReference type="ARBA" id="ARBA00023295"/>
    </source>
</evidence>
<feature type="signal peptide" evidence="8">
    <location>
        <begin position="1"/>
        <end position="24"/>
    </location>
</feature>